<evidence type="ECO:0000256" key="1">
    <source>
        <dbReference type="SAM" id="Phobius"/>
    </source>
</evidence>
<reference evidence="2 3" key="1">
    <citation type="submission" date="2020-08" db="EMBL/GenBank/DDBJ databases">
        <authorList>
            <person name="Liu C."/>
            <person name="Sun Q."/>
        </authorList>
    </citation>
    <scope>NUCLEOTIDE SEQUENCE [LARGE SCALE GENOMIC DNA]</scope>
    <source>
        <strain evidence="2 3">NSJ-4</strain>
    </source>
</reference>
<accession>A0A7G9FMN5</accession>
<feature type="transmembrane region" description="Helical" evidence="1">
    <location>
        <begin position="25"/>
        <end position="47"/>
    </location>
</feature>
<dbReference type="KEGG" id="wcp:H9Q76_00440"/>
<proteinExistence type="predicted"/>
<evidence type="ECO:0000313" key="2">
    <source>
        <dbReference type="EMBL" id="QNL99816.1"/>
    </source>
</evidence>
<keyword evidence="1" id="KW-1133">Transmembrane helix</keyword>
<keyword evidence="1" id="KW-0472">Membrane</keyword>
<organism evidence="2 3">
    <name type="scientific">Wujia chipingensis</name>
    <dbReference type="NCBI Taxonomy" id="2763670"/>
    <lineage>
        <taxon>Bacteria</taxon>
        <taxon>Bacillati</taxon>
        <taxon>Bacillota</taxon>
        <taxon>Clostridia</taxon>
        <taxon>Lachnospirales</taxon>
        <taxon>Lachnospiraceae</taxon>
        <taxon>Wujia</taxon>
    </lineage>
</organism>
<keyword evidence="1" id="KW-0812">Transmembrane</keyword>
<dbReference type="RefSeq" id="WP_021984093.1">
    <property type="nucleotide sequence ID" value="NZ_CP060632.1"/>
</dbReference>
<name>A0A7G9FMN5_9FIRM</name>
<dbReference type="EMBL" id="CP060632">
    <property type="protein sequence ID" value="QNL99816.1"/>
    <property type="molecule type" value="Genomic_DNA"/>
</dbReference>
<gene>
    <name evidence="2" type="ORF">H9Q76_00440</name>
</gene>
<keyword evidence="3" id="KW-1185">Reference proteome</keyword>
<protein>
    <submittedName>
        <fullName evidence="2">Uncharacterized protein</fullName>
    </submittedName>
</protein>
<dbReference type="Proteomes" id="UP000515819">
    <property type="component" value="Chromosome"/>
</dbReference>
<evidence type="ECO:0000313" key="3">
    <source>
        <dbReference type="Proteomes" id="UP000515819"/>
    </source>
</evidence>
<sequence length="67" mass="7763">MNDSIKEGLEGLSKMDGVSNFLYALMYWVGVIFVLLFVTYIFVSIYVRAQNKKRGIDTKDKDDYLDD</sequence>
<dbReference type="AlphaFoldDB" id="A0A7G9FMN5"/>